<reference evidence="2" key="1">
    <citation type="journal article" date="2021" name="Open Biol.">
        <title>Shared evolutionary footprints suggest mitochondrial oxidative damage underlies multiple complex I losses in fungi.</title>
        <authorList>
            <person name="Schikora-Tamarit M.A."/>
            <person name="Marcet-Houben M."/>
            <person name="Nosek J."/>
            <person name="Gabaldon T."/>
        </authorList>
    </citation>
    <scope>NUCLEOTIDE SEQUENCE</scope>
    <source>
        <strain evidence="2">CBS2887</strain>
    </source>
</reference>
<evidence type="ECO:0000313" key="3">
    <source>
        <dbReference type="Proteomes" id="UP000774326"/>
    </source>
</evidence>
<keyword evidence="3" id="KW-1185">Reference proteome</keyword>
<organism evidence="2 3">
    <name type="scientific">Wickerhamomyces pijperi</name>
    <name type="common">Yeast</name>
    <name type="synonym">Pichia pijperi</name>
    <dbReference type="NCBI Taxonomy" id="599730"/>
    <lineage>
        <taxon>Eukaryota</taxon>
        <taxon>Fungi</taxon>
        <taxon>Dikarya</taxon>
        <taxon>Ascomycota</taxon>
        <taxon>Saccharomycotina</taxon>
        <taxon>Saccharomycetes</taxon>
        <taxon>Phaffomycetales</taxon>
        <taxon>Wickerhamomycetaceae</taxon>
        <taxon>Wickerhamomyces</taxon>
    </lineage>
</organism>
<evidence type="ECO:0000256" key="1">
    <source>
        <dbReference type="SAM" id="MobiDB-lite"/>
    </source>
</evidence>
<accession>A0A9P8QD65</accession>
<proteinExistence type="predicted"/>
<evidence type="ECO:0000313" key="2">
    <source>
        <dbReference type="EMBL" id="KAH3688763.1"/>
    </source>
</evidence>
<sequence length="169" mass="18972">MLVELEDFTVEEEETTVEDESLLVESTCVVALELLEEDAKDTPDEVEDKQGVEDLVSAVDEERTSKELELDLISLEVVCADDEEEEDDEDREMETTFSWLEVVTVEEDSDDGCETTEEAGFKVVKLLETEFLAEEEEVEVEAGVEAGWETVLETLVVPVEETAGREVEV</sequence>
<dbReference type="EMBL" id="JAEUBG010000168">
    <property type="protein sequence ID" value="KAH3688763.1"/>
    <property type="molecule type" value="Genomic_DNA"/>
</dbReference>
<comment type="caution">
    <text evidence="2">The sequence shown here is derived from an EMBL/GenBank/DDBJ whole genome shotgun (WGS) entry which is preliminary data.</text>
</comment>
<protein>
    <submittedName>
        <fullName evidence="2">Uncharacterized protein</fullName>
    </submittedName>
</protein>
<gene>
    <name evidence="2" type="ORF">WICPIJ_000270</name>
</gene>
<dbReference type="Proteomes" id="UP000774326">
    <property type="component" value="Unassembled WGS sequence"/>
</dbReference>
<reference evidence="2" key="2">
    <citation type="submission" date="2021-01" db="EMBL/GenBank/DDBJ databases">
        <authorList>
            <person name="Schikora-Tamarit M.A."/>
        </authorList>
    </citation>
    <scope>NUCLEOTIDE SEQUENCE</scope>
    <source>
        <strain evidence="2">CBS2887</strain>
    </source>
</reference>
<dbReference type="AlphaFoldDB" id="A0A9P8QD65"/>
<name>A0A9P8QD65_WICPI</name>
<feature type="region of interest" description="Disordered" evidence="1">
    <location>
        <begin position="1"/>
        <end position="20"/>
    </location>
</feature>